<feature type="transmembrane region" description="Helical" evidence="6">
    <location>
        <begin position="151"/>
        <end position="171"/>
    </location>
</feature>
<dbReference type="PANTHER" id="PTHR10057:SF0">
    <property type="entry name" value="TRANSLOCATOR PROTEIN"/>
    <property type="match status" value="1"/>
</dbReference>
<keyword evidence="7" id="KW-0732">Signal</keyword>
<dbReference type="GO" id="GO:0005741">
    <property type="term" value="C:mitochondrial outer membrane"/>
    <property type="evidence" value="ECO:0007669"/>
    <property type="project" value="TreeGrafter"/>
</dbReference>
<feature type="transmembrane region" description="Helical" evidence="6">
    <location>
        <begin position="58"/>
        <end position="76"/>
    </location>
</feature>
<evidence type="ECO:0000313" key="9">
    <source>
        <dbReference type="Proteomes" id="UP000294933"/>
    </source>
</evidence>
<dbReference type="PANTHER" id="PTHR10057">
    <property type="entry name" value="PERIPHERAL-TYPE BENZODIAZEPINE RECEPTOR"/>
    <property type="match status" value="1"/>
</dbReference>
<keyword evidence="3 6" id="KW-0812">Transmembrane</keyword>
<dbReference type="InterPro" id="IPR038330">
    <property type="entry name" value="TspO/MBR-related_sf"/>
</dbReference>
<feature type="chain" id="PRO_5020503522" evidence="7">
    <location>
        <begin position="20"/>
        <end position="181"/>
    </location>
</feature>
<dbReference type="GO" id="GO:0033013">
    <property type="term" value="P:tetrapyrrole metabolic process"/>
    <property type="evidence" value="ECO:0007669"/>
    <property type="project" value="UniProtKB-ARBA"/>
</dbReference>
<evidence type="ECO:0000256" key="5">
    <source>
        <dbReference type="ARBA" id="ARBA00023136"/>
    </source>
</evidence>
<evidence type="ECO:0000256" key="6">
    <source>
        <dbReference type="SAM" id="Phobius"/>
    </source>
</evidence>
<dbReference type="PIRSF" id="PIRSF005859">
    <property type="entry name" value="PBR"/>
    <property type="match status" value="1"/>
</dbReference>
<evidence type="ECO:0000313" key="8">
    <source>
        <dbReference type="EMBL" id="TDL29554.1"/>
    </source>
</evidence>
<dbReference type="AlphaFoldDB" id="A0A4R5XEL3"/>
<keyword evidence="4 6" id="KW-1133">Transmembrane helix</keyword>
<dbReference type="EMBL" id="ML170156">
    <property type="protein sequence ID" value="TDL29554.1"/>
    <property type="molecule type" value="Genomic_DNA"/>
</dbReference>
<protein>
    <submittedName>
        <fullName evidence="8">TspO/MBR-like protein</fullName>
    </submittedName>
</protein>
<evidence type="ECO:0000256" key="4">
    <source>
        <dbReference type="ARBA" id="ARBA00022989"/>
    </source>
</evidence>
<reference evidence="8 9" key="1">
    <citation type="submission" date="2018-06" db="EMBL/GenBank/DDBJ databases">
        <title>A transcriptomic atlas of mushroom development highlights an independent origin of complex multicellularity.</title>
        <authorList>
            <consortium name="DOE Joint Genome Institute"/>
            <person name="Krizsan K."/>
            <person name="Almasi E."/>
            <person name="Merenyi Z."/>
            <person name="Sahu N."/>
            <person name="Viragh M."/>
            <person name="Koszo T."/>
            <person name="Mondo S."/>
            <person name="Kiss B."/>
            <person name="Balint B."/>
            <person name="Kues U."/>
            <person name="Barry K."/>
            <person name="Hegedus J.C."/>
            <person name="Henrissat B."/>
            <person name="Johnson J."/>
            <person name="Lipzen A."/>
            <person name="Ohm R."/>
            <person name="Nagy I."/>
            <person name="Pangilinan J."/>
            <person name="Yan J."/>
            <person name="Xiong Y."/>
            <person name="Grigoriev I.V."/>
            <person name="Hibbett D.S."/>
            <person name="Nagy L.G."/>
        </authorList>
    </citation>
    <scope>NUCLEOTIDE SEQUENCE [LARGE SCALE GENOMIC DNA]</scope>
    <source>
        <strain evidence="8 9">SZMC22713</strain>
    </source>
</reference>
<keyword evidence="9" id="KW-1185">Reference proteome</keyword>
<gene>
    <name evidence="8" type="ORF">BD410DRAFT_779994</name>
</gene>
<dbReference type="Pfam" id="PF03073">
    <property type="entry name" value="TspO_MBR"/>
    <property type="match status" value="1"/>
</dbReference>
<dbReference type="VEuPathDB" id="FungiDB:BD410DRAFT_779994"/>
<dbReference type="CDD" id="cd15904">
    <property type="entry name" value="TSPO_MBR"/>
    <property type="match status" value="1"/>
</dbReference>
<dbReference type="FunFam" id="1.20.1260.100:FF:000001">
    <property type="entry name" value="translocator protein 2"/>
    <property type="match status" value="1"/>
</dbReference>
<sequence>MSVWLPNFLLTIARNPVTALGLPLALGSLSGASTAKVVRGQWYRSLYMPPGQPPRQTFGIVWPVLYLSMGYASYLATQAIDEAPATLVADAKLGLALYYGQLCFNVLWTPLFFGWKQPGIALLDISFLTGTTYYATALLHHATGGKSTYFLVPYCMWLTFATYLNGGIWWLNRGRVLDKVD</sequence>
<evidence type="ECO:0000256" key="3">
    <source>
        <dbReference type="ARBA" id="ARBA00022692"/>
    </source>
</evidence>
<dbReference type="STRING" id="50990.A0A4R5XEL3"/>
<organism evidence="8 9">
    <name type="scientific">Rickenella mellea</name>
    <dbReference type="NCBI Taxonomy" id="50990"/>
    <lineage>
        <taxon>Eukaryota</taxon>
        <taxon>Fungi</taxon>
        <taxon>Dikarya</taxon>
        <taxon>Basidiomycota</taxon>
        <taxon>Agaricomycotina</taxon>
        <taxon>Agaricomycetes</taxon>
        <taxon>Hymenochaetales</taxon>
        <taxon>Rickenellaceae</taxon>
        <taxon>Rickenella</taxon>
    </lineage>
</organism>
<accession>A0A4R5XEL3</accession>
<proteinExistence type="inferred from homology"/>
<evidence type="ECO:0000256" key="7">
    <source>
        <dbReference type="SAM" id="SignalP"/>
    </source>
</evidence>
<feature type="transmembrane region" description="Helical" evidence="6">
    <location>
        <begin position="119"/>
        <end position="139"/>
    </location>
</feature>
<comment type="similarity">
    <text evidence="2">Belongs to the TspO/BZRP family.</text>
</comment>
<comment type="subcellular location">
    <subcellularLocation>
        <location evidence="1">Membrane</location>
        <topology evidence="1">Multi-pass membrane protein</topology>
    </subcellularLocation>
</comment>
<dbReference type="Gene3D" id="1.20.1260.100">
    <property type="entry name" value="TspO/MBR protein"/>
    <property type="match status" value="1"/>
</dbReference>
<name>A0A4R5XEL3_9AGAM</name>
<dbReference type="OrthoDB" id="8841220at2759"/>
<evidence type="ECO:0000256" key="2">
    <source>
        <dbReference type="ARBA" id="ARBA00007524"/>
    </source>
</evidence>
<keyword evidence="5 6" id="KW-0472">Membrane</keyword>
<evidence type="ECO:0000256" key="1">
    <source>
        <dbReference type="ARBA" id="ARBA00004141"/>
    </source>
</evidence>
<dbReference type="Proteomes" id="UP000294933">
    <property type="component" value="Unassembled WGS sequence"/>
</dbReference>
<feature type="signal peptide" evidence="7">
    <location>
        <begin position="1"/>
        <end position="19"/>
    </location>
</feature>
<dbReference type="InterPro" id="IPR004307">
    <property type="entry name" value="TspO_MBR"/>
</dbReference>
<feature type="transmembrane region" description="Helical" evidence="6">
    <location>
        <begin position="96"/>
        <end position="113"/>
    </location>
</feature>